<evidence type="ECO:0000313" key="9">
    <source>
        <dbReference type="Proteomes" id="UP000076580"/>
    </source>
</evidence>
<dbReference type="GO" id="GO:0006281">
    <property type="term" value="P:DNA repair"/>
    <property type="evidence" value="ECO:0007669"/>
    <property type="project" value="TreeGrafter"/>
</dbReference>
<organism evidence="8 9">
    <name type="scientific">Drechmeria coniospora</name>
    <name type="common">Nematophagous fungus</name>
    <name type="synonym">Meria coniospora</name>
    <dbReference type="NCBI Taxonomy" id="98403"/>
    <lineage>
        <taxon>Eukaryota</taxon>
        <taxon>Fungi</taxon>
        <taxon>Dikarya</taxon>
        <taxon>Ascomycota</taxon>
        <taxon>Pezizomycotina</taxon>
        <taxon>Sordariomycetes</taxon>
        <taxon>Hypocreomycetidae</taxon>
        <taxon>Hypocreales</taxon>
        <taxon>Ophiocordycipitaceae</taxon>
        <taxon>Drechmeria</taxon>
    </lineage>
</organism>
<sequence>MSDKPVGAYVHLDKEPRAGEALHMLKKVASLVQPIMRARGWRVGQLAEFYPQDASLLGVNQNRGSKICLRLRHAGDHAQFLPMESVTDTMLHELCHNVHGPHNQCFYSLWDQVRDELEGLMIKGYTGESFLSDGHRLGGSKLPGHEVRRLGRAAAARGRLQHAGKGPGCRLGGATPAVGQSIRHVVGAAAERRNRILRGCPAERLNGREIQEIADRATENGFRTQAEEDGANDAAIARAMWESFRDEDGQWFGDNHVPASAAAPMKPGSSSAVSAEAKNGSSASADARPSFGTGAGESRQADAPGWECHVCTLQNSAEHLCCDACSVERPTVRKRKRAGPESGATGLPRTTIDLTESPGRDRGKQFRPSRHGGPRPTWTCKACTTEMEHRWWTCAQCGWIKDSS</sequence>
<name>A0A151GC41_DRECN</name>
<reference evidence="8 9" key="1">
    <citation type="journal article" date="2016" name="Sci. Rep.">
        <title>Insights into Adaptations to a Near-Obligate Nematode Endoparasitic Lifestyle from the Finished Genome of Drechmeria coniospora.</title>
        <authorList>
            <person name="Zhang L."/>
            <person name="Zhou Z."/>
            <person name="Guo Q."/>
            <person name="Fokkens L."/>
            <person name="Miskei M."/>
            <person name="Pocsi I."/>
            <person name="Zhang W."/>
            <person name="Chen M."/>
            <person name="Wang L."/>
            <person name="Sun Y."/>
            <person name="Donzelli B.G."/>
            <person name="Gibson D.M."/>
            <person name="Nelson D.R."/>
            <person name="Luo J.G."/>
            <person name="Rep M."/>
            <person name="Liu H."/>
            <person name="Yang S."/>
            <person name="Wang J."/>
            <person name="Krasnoff S.B."/>
            <person name="Xu Y."/>
            <person name="Molnar I."/>
            <person name="Lin M."/>
        </authorList>
    </citation>
    <scope>NUCLEOTIDE SEQUENCE [LARGE SCALE GENOMIC DNA]</scope>
    <source>
        <strain evidence="8 9">ARSEF 6962</strain>
    </source>
</reference>
<feature type="domain" description="RanBP2-type" evidence="6">
    <location>
        <begin position="300"/>
        <end position="331"/>
    </location>
</feature>
<evidence type="ECO:0000256" key="1">
    <source>
        <dbReference type="ARBA" id="ARBA00022723"/>
    </source>
</evidence>
<evidence type="ECO:0000256" key="3">
    <source>
        <dbReference type="ARBA" id="ARBA00022833"/>
    </source>
</evidence>
<dbReference type="GO" id="GO:0008237">
    <property type="term" value="F:metallopeptidase activity"/>
    <property type="evidence" value="ECO:0007669"/>
    <property type="project" value="TreeGrafter"/>
</dbReference>
<dbReference type="GeneID" id="63719224"/>
<feature type="region of interest" description="Disordered" evidence="5">
    <location>
        <begin position="249"/>
        <end position="299"/>
    </location>
</feature>
<dbReference type="AlphaFoldDB" id="A0A151GC41"/>
<evidence type="ECO:0000256" key="5">
    <source>
        <dbReference type="SAM" id="MobiDB-lite"/>
    </source>
</evidence>
<feature type="region of interest" description="Disordered" evidence="5">
    <location>
        <begin position="335"/>
        <end position="374"/>
    </location>
</feature>
<gene>
    <name evidence="8" type="ORF">DCS_06581</name>
</gene>
<dbReference type="InterPro" id="IPR013536">
    <property type="entry name" value="WLM_dom"/>
</dbReference>
<proteinExistence type="predicted"/>
<evidence type="ECO:0000256" key="2">
    <source>
        <dbReference type="ARBA" id="ARBA00022771"/>
    </source>
</evidence>
<dbReference type="InterPro" id="IPR053000">
    <property type="entry name" value="WSS1-like_metalloprotease"/>
</dbReference>
<protein>
    <submittedName>
        <fullName evidence="8">DNA damage response protein WSS1</fullName>
    </submittedName>
</protein>
<dbReference type="InterPro" id="IPR001876">
    <property type="entry name" value="Znf_RanBP2"/>
</dbReference>
<evidence type="ECO:0000259" key="7">
    <source>
        <dbReference type="PROSITE" id="PS51397"/>
    </source>
</evidence>
<dbReference type="STRING" id="98403.A0A151GC41"/>
<dbReference type="PANTHER" id="PTHR46622:SF1">
    <property type="entry name" value="DNA-DEPENDENT METALLOPROTEASE WSS1"/>
    <property type="match status" value="1"/>
</dbReference>
<keyword evidence="2 4" id="KW-0863">Zinc-finger</keyword>
<dbReference type="Gene3D" id="2.30.30.380">
    <property type="entry name" value="Zn-finger domain of Sec23/24"/>
    <property type="match status" value="1"/>
</dbReference>
<feature type="domain" description="WLM" evidence="7">
    <location>
        <begin position="1"/>
        <end position="195"/>
    </location>
</feature>
<dbReference type="GO" id="GO:0008270">
    <property type="term" value="F:zinc ion binding"/>
    <property type="evidence" value="ECO:0007669"/>
    <property type="project" value="UniProtKB-KW"/>
</dbReference>
<accession>A0A151GC41</accession>
<dbReference type="InterPro" id="IPR036443">
    <property type="entry name" value="Znf_RanBP2_sf"/>
</dbReference>
<keyword evidence="1" id="KW-0479">Metal-binding</keyword>
<evidence type="ECO:0000313" key="8">
    <source>
        <dbReference type="EMBL" id="KYK54621.1"/>
    </source>
</evidence>
<dbReference type="PANTHER" id="PTHR46622">
    <property type="entry name" value="DNA-DEPENDENT METALLOPROTEASE WSS1"/>
    <property type="match status" value="1"/>
</dbReference>
<dbReference type="RefSeq" id="XP_040653973.1">
    <property type="nucleotide sequence ID" value="XM_040803869.1"/>
</dbReference>
<dbReference type="PROSITE" id="PS50199">
    <property type="entry name" value="ZF_RANBP2_2"/>
    <property type="match status" value="1"/>
</dbReference>
<evidence type="ECO:0000256" key="4">
    <source>
        <dbReference type="PROSITE-ProRule" id="PRU00322"/>
    </source>
</evidence>
<dbReference type="PROSITE" id="PS51397">
    <property type="entry name" value="WLM"/>
    <property type="match status" value="1"/>
</dbReference>
<dbReference type="PROSITE" id="PS01358">
    <property type="entry name" value="ZF_RANBP2_1"/>
    <property type="match status" value="1"/>
</dbReference>
<dbReference type="GO" id="GO:0005634">
    <property type="term" value="C:nucleus"/>
    <property type="evidence" value="ECO:0007669"/>
    <property type="project" value="TreeGrafter"/>
</dbReference>
<dbReference type="Pfam" id="PF08325">
    <property type="entry name" value="WLM"/>
    <property type="match status" value="1"/>
</dbReference>
<feature type="compositionally biased region" description="Polar residues" evidence="5">
    <location>
        <begin position="268"/>
        <end position="284"/>
    </location>
</feature>
<dbReference type="InParanoid" id="A0A151GC41"/>
<keyword evidence="3" id="KW-0862">Zinc</keyword>
<dbReference type="Proteomes" id="UP000076580">
    <property type="component" value="Chromosome 03"/>
</dbReference>
<dbReference type="EMBL" id="LAYC01000003">
    <property type="protein sequence ID" value="KYK54621.1"/>
    <property type="molecule type" value="Genomic_DNA"/>
</dbReference>
<keyword evidence="9" id="KW-1185">Reference proteome</keyword>
<evidence type="ECO:0000259" key="6">
    <source>
        <dbReference type="PROSITE" id="PS50199"/>
    </source>
</evidence>
<dbReference type="SUPFAM" id="SSF90209">
    <property type="entry name" value="Ran binding protein zinc finger-like"/>
    <property type="match status" value="1"/>
</dbReference>
<comment type="caution">
    <text evidence="8">The sequence shown here is derived from an EMBL/GenBank/DDBJ whole genome shotgun (WGS) entry which is preliminary data.</text>
</comment>